<feature type="transmembrane region" description="Helical" evidence="6">
    <location>
        <begin position="253"/>
        <end position="275"/>
    </location>
</feature>
<evidence type="ECO:0000256" key="5">
    <source>
        <dbReference type="SAM" id="MobiDB-lite"/>
    </source>
</evidence>
<reference evidence="9" key="1">
    <citation type="journal article" date="2019" name="Int. J. Syst. Evol. Microbiol.">
        <title>The Global Catalogue of Microorganisms (GCM) 10K type strain sequencing project: providing services to taxonomists for standard genome sequencing and annotation.</title>
        <authorList>
            <consortium name="The Broad Institute Genomics Platform"/>
            <consortium name="The Broad Institute Genome Sequencing Center for Infectious Disease"/>
            <person name="Wu L."/>
            <person name="Ma J."/>
        </authorList>
    </citation>
    <scope>NUCLEOTIDE SEQUENCE [LARGE SCALE GENOMIC DNA]</scope>
    <source>
        <strain evidence="9">CGMCC 1.16455</strain>
    </source>
</reference>
<dbReference type="Proteomes" id="UP001595937">
    <property type="component" value="Unassembled WGS sequence"/>
</dbReference>
<sequence length="600" mass="62943">MPREREPVQLANGLLKNAPPLPALLRGARRRWISVLILLGLGQAALGAVSAWALVQLQGAPTGSSALLLRALLLLVLTAFAVGALKIHERVVAEKLGQDYVHQLRLTLLGDALTPGHTTSLGVTVARTTNDLSGVRNWVSQGIAPLVVAVPLIGGSLITLAVLHPMLALAMAAPLLGLGLCLLFWARTALVKTRQMRRTRGRLASRIADTVTAADGILASGGTKRELRNIRDASGNLVEIAVDRAETVGAIRAGGIVASTLTTLLVAATGTYLGLAPGVTMAAMAVGGIASTPVLEIGRIVEYRQTYRSARMVLGPALAAAEARRAHSRTRRRASAAVEAPALGAEGTAPEGTNPGGTMQDDSVLVHLDLPGLTEQGDPVRGRPGETVRLVSDDPAVPHELVRRLLELSPGPDVSEPDSVWVGGENLRAVSTKRGRVLVGAASAGAVFERSTVARALHYRRPDLDASDDHDVLELVGLDLSHLPDGARTRLRRGGEPLGRADRARLALARAVYGSPPLLVIDSLEGDLDDAGRRMLERVLTAYRGTVVMVGSDDLSARLGAREHRLPVPVDAEADDGSAGVTIGSGGRSRGNVYEDADDE</sequence>
<comment type="subcellular location">
    <subcellularLocation>
        <location evidence="1">Cell membrane</location>
        <topology evidence="1">Multi-pass membrane protein</topology>
    </subcellularLocation>
</comment>
<evidence type="ECO:0000256" key="4">
    <source>
        <dbReference type="ARBA" id="ARBA00023136"/>
    </source>
</evidence>
<protein>
    <submittedName>
        <fullName evidence="8">ABC transporter transmembrane domain-containing protein</fullName>
    </submittedName>
</protein>
<proteinExistence type="predicted"/>
<feature type="transmembrane region" description="Helical" evidence="6">
    <location>
        <begin position="143"/>
        <end position="163"/>
    </location>
</feature>
<keyword evidence="4 6" id="KW-0472">Membrane</keyword>
<comment type="caution">
    <text evidence="8">The sequence shown here is derived from an EMBL/GenBank/DDBJ whole genome shotgun (WGS) entry which is preliminary data.</text>
</comment>
<dbReference type="Gene3D" id="1.20.1560.10">
    <property type="entry name" value="ABC transporter type 1, transmembrane domain"/>
    <property type="match status" value="1"/>
</dbReference>
<dbReference type="InterPro" id="IPR011527">
    <property type="entry name" value="ABC1_TM_dom"/>
</dbReference>
<feature type="domain" description="ABC transmembrane type-1" evidence="7">
    <location>
        <begin position="35"/>
        <end position="306"/>
    </location>
</feature>
<feature type="transmembrane region" description="Helical" evidence="6">
    <location>
        <begin position="32"/>
        <end position="55"/>
    </location>
</feature>
<dbReference type="Pfam" id="PF00664">
    <property type="entry name" value="ABC_membrane"/>
    <property type="match status" value="1"/>
</dbReference>
<evidence type="ECO:0000256" key="3">
    <source>
        <dbReference type="ARBA" id="ARBA00022989"/>
    </source>
</evidence>
<gene>
    <name evidence="8" type="ORF">ACFPK8_07605</name>
</gene>
<dbReference type="InterPro" id="IPR027417">
    <property type="entry name" value="P-loop_NTPase"/>
</dbReference>
<dbReference type="RefSeq" id="WP_343924164.1">
    <property type="nucleotide sequence ID" value="NZ_BAAAIR010000038.1"/>
</dbReference>
<evidence type="ECO:0000313" key="8">
    <source>
        <dbReference type="EMBL" id="MFC5297374.1"/>
    </source>
</evidence>
<dbReference type="Gene3D" id="3.40.50.300">
    <property type="entry name" value="P-loop containing nucleotide triphosphate hydrolases"/>
    <property type="match status" value="1"/>
</dbReference>
<dbReference type="GeneID" id="303297461"/>
<feature type="transmembrane region" description="Helical" evidence="6">
    <location>
        <begin position="281"/>
        <end position="301"/>
    </location>
</feature>
<dbReference type="EMBL" id="JBHSLN010000020">
    <property type="protein sequence ID" value="MFC5297374.1"/>
    <property type="molecule type" value="Genomic_DNA"/>
</dbReference>
<dbReference type="SUPFAM" id="SSF52540">
    <property type="entry name" value="P-loop containing nucleoside triphosphate hydrolases"/>
    <property type="match status" value="1"/>
</dbReference>
<evidence type="ECO:0000256" key="1">
    <source>
        <dbReference type="ARBA" id="ARBA00004651"/>
    </source>
</evidence>
<dbReference type="SUPFAM" id="SSF90123">
    <property type="entry name" value="ABC transporter transmembrane region"/>
    <property type="match status" value="1"/>
</dbReference>
<dbReference type="PANTHER" id="PTHR43394:SF1">
    <property type="entry name" value="ATP-BINDING CASSETTE SUB-FAMILY B MEMBER 10, MITOCHONDRIAL"/>
    <property type="match status" value="1"/>
</dbReference>
<feature type="transmembrane region" description="Helical" evidence="6">
    <location>
        <begin position="169"/>
        <end position="190"/>
    </location>
</feature>
<evidence type="ECO:0000313" key="9">
    <source>
        <dbReference type="Proteomes" id="UP001595937"/>
    </source>
</evidence>
<keyword evidence="3 6" id="KW-1133">Transmembrane helix</keyword>
<evidence type="ECO:0000256" key="6">
    <source>
        <dbReference type="SAM" id="Phobius"/>
    </source>
</evidence>
<accession>A0ABW0FH44</accession>
<dbReference type="InterPro" id="IPR036640">
    <property type="entry name" value="ABC1_TM_sf"/>
</dbReference>
<organism evidence="8 9">
    <name type="scientific">Brachybacterium tyrofermentans</name>
    <dbReference type="NCBI Taxonomy" id="47848"/>
    <lineage>
        <taxon>Bacteria</taxon>
        <taxon>Bacillati</taxon>
        <taxon>Actinomycetota</taxon>
        <taxon>Actinomycetes</taxon>
        <taxon>Micrococcales</taxon>
        <taxon>Dermabacteraceae</taxon>
        <taxon>Brachybacterium</taxon>
    </lineage>
</organism>
<dbReference type="PROSITE" id="PS50929">
    <property type="entry name" value="ABC_TM1F"/>
    <property type="match status" value="1"/>
</dbReference>
<dbReference type="PANTHER" id="PTHR43394">
    <property type="entry name" value="ATP-DEPENDENT PERMEASE MDL1, MITOCHONDRIAL"/>
    <property type="match status" value="1"/>
</dbReference>
<evidence type="ECO:0000256" key="2">
    <source>
        <dbReference type="ARBA" id="ARBA00022692"/>
    </source>
</evidence>
<feature type="transmembrane region" description="Helical" evidence="6">
    <location>
        <begin position="67"/>
        <end position="85"/>
    </location>
</feature>
<dbReference type="InterPro" id="IPR039421">
    <property type="entry name" value="Type_1_exporter"/>
</dbReference>
<feature type="region of interest" description="Disordered" evidence="5">
    <location>
        <begin position="325"/>
        <end position="362"/>
    </location>
</feature>
<keyword evidence="9" id="KW-1185">Reference proteome</keyword>
<evidence type="ECO:0000259" key="7">
    <source>
        <dbReference type="PROSITE" id="PS50929"/>
    </source>
</evidence>
<keyword evidence="2 6" id="KW-0812">Transmembrane</keyword>
<name>A0ABW0FH44_9MICO</name>
<feature type="region of interest" description="Disordered" evidence="5">
    <location>
        <begin position="571"/>
        <end position="600"/>
    </location>
</feature>